<dbReference type="AlphaFoldDB" id="A0A365XUA5"/>
<keyword evidence="2" id="KW-0964">Secreted</keyword>
<comment type="subcellular location">
    <subcellularLocation>
        <location evidence="1">Secreted</location>
    </subcellularLocation>
</comment>
<evidence type="ECO:0000313" key="4">
    <source>
        <dbReference type="Proteomes" id="UP000253410"/>
    </source>
</evidence>
<dbReference type="EMBL" id="QFFJ01000002">
    <property type="protein sequence ID" value="RBL89601.1"/>
    <property type="molecule type" value="Genomic_DNA"/>
</dbReference>
<organism evidence="3 4">
    <name type="scientific">Chitinophaga flava</name>
    <dbReference type="NCBI Taxonomy" id="2259036"/>
    <lineage>
        <taxon>Bacteria</taxon>
        <taxon>Pseudomonadati</taxon>
        <taxon>Bacteroidota</taxon>
        <taxon>Chitinophagia</taxon>
        <taxon>Chitinophagales</taxon>
        <taxon>Chitinophagaceae</taxon>
        <taxon>Chitinophaga</taxon>
    </lineage>
</organism>
<keyword evidence="4" id="KW-1185">Reference proteome</keyword>
<gene>
    <name evidence="3" type="ORF">DF182_24160</name>
</gene>
<dbReference type="GO" id="GO:0005576">
    <property type="term" value="C:extracellular region"/>
    <property type="evidence" value="ECO:0007669"/>
    <property type="project" value="UniProtKB-SubCell"/>
</dbReference>
<dbReference type="Proteomes" id="UP000253410">
    <property type="component" value="Unassembled WGS sequence"/>
</dbReference>
<dbReference type="GO" id="GO:0019871">
    <property type="term" value="F:sodium channel inhibitor activity"/>
    <property type="evidence" value="ECO:0007669"/>
    <property type="project" value="InterPro"/>
</dbReference>
<evidence type="ECO:0000256" key="1">
    <source>
        <dbReference type="ARBA" id="ARBA00004613"/>
    </source>
</evidence>
<sequence length="59" mass="6917">MGPQIPGFQETLFSKGGEQQQYMGYKKRCSEDNQQCKHLGCVLVFGKWYYTKILFFSNK</sequence>
<dbReference type="Pfam" id="PF08092">
    <property type="entry name" value="Toxin_22"/>
    <property type="match status" value="1"/>
</dbReference>
<protein>
    <submittedName>
        <fullName evidence="3">Uncharacterized protein</fullName>
    </submittedName>
</protein>
<accession>A0A365XUA5</accession>
<evidence type="ECO:0000313" key="3">
    <source>
        <dbReference type="EMBL" id="RBL89601.1"/>
    </source>
</evidence>
<name>A0A365XUA5_9BACT</name>
<reference evidence="3 4" key="1">
    <citation type="submission" date="2018-05" db="EMBL/GenBank/DDBJ databases">
        <title>Chitinophaga sp. K3CV102501T nov., isolated from isolated from a monsoon evergreen broad-leaved forest soil.</title>
        <authorList>
            <person name="Lv Y."/>
        </authorList>
    </citation>
    <scope>NUCLEOTIDE SEQUENCE [LARGE SCALE GENOMIC DNA]</scope>
    <source>
        <strain evidence="3 4">GDMCC 1.1325</strain>
    </source>
</reference>
<comment type="caution">
    <text evidence="3">The sequence shown here is derived from an EMBL/GenBank/DDBJ whole genome shotgun (WGS) entry which is preliminary data.</text>
</comment>
<proteinExistence type="predicted"/>
<evidence type="ECO:0000256" key="2">
    <source>
        <dbReference type="ARBA" id="ARBA00022525"/>
    </source>
</evidence>
<dbReference type="InterPro" id="IPR012627">
    <property type="entry name" value="Toxin_22"/>
</dbReference>